<gene>
    <name evidence="2" type="ORF">BCR36DRAFT_283436</name>
</gene>
<protein>
    <submittedName>
        <fullName evidence="2">Uncharacterized protein</fullName>
    </submittedName>
</protein>
<evidence type="ECO:0000313" key="3">
    <source>
        <dbReference type="Proteomes" id="UP000193719"/>
    </source>
</evidence>
<feature type="compositionally biased region" description="Polar residues" evidence="1">
    <location>
        <begin position="91"/>
        <end position="120"/>
    </location>
</feature>
<evidence type="ECO:0000256" key="1">
    <source>
        <dbReference type="SAM" id="MobiDB-lite"/>
    </source>
</evidence>
<comment type="caution">
    <text evidence="2">The sequence shown here is derived from an EMBL/GenBank/DDBJ whole genome shotgun (WGS) entry which is preliminary data.</text>
</comment>
<organism evidence="2 3">
    <name type="scientific">Piromyces finnis</name>
    <dbReference type="NCBI Taxonomy" id="1754191"/>
    <lineage>
        <taxon>Eukaryota</taxon>
        <taxon>Fungi</taxon>
        <taxon>Fungi incertae sedis</taxon>
        <taxon>Chytridiomycota</taxon>
        <taxon>Chytridiomycota incertae sedis</taxon>
        <taxon>Neocallimastigomycetes</taxon>
        <taxon>Neocallimastigales</taxon>
        <taxon>Neocallimastigaceae</taxon>
        <taxon>Piromyces</taxon>
    </lineage>
</organism>
<dbReference type="STRING" id="1754191.A0A1Y1VEF9"/>
<evidence type="ECO:0000313" key="2">
    <source>
        <dbReference type="EMBL" id="ORX54207.1"/>
    </source>
</evidence>
<feature type="region of interest" description="Disordered" evidence="1">
    <location>
        <begin position="62"/>
        <end position="125"/>
    </location>
</feature>
<name>A0A1Y1VEF9_9FUNG</name>
<dbReference type="OrthoDB" id="10352120at2759"/>
<reference evidence="2 3" key="2">
    <citation type="submission" date="2016-08" db="EMBL/GenBank/DDBJ databases">
        <title>Pervasive Adenine N6-methylation of Active Genes in Fungi.</title>
        <authorList>
            <consortium name="DOE Joint Genome Institute"/>
            <person name="Mondo S.J."/>
            <person name="Dannebaum R.O."/>
            <person name="Kuo R.C."/>
            <person name="Labutti K."/>
            <person name="Haridas S."/>
            <person name="Kuo A."/>
            <person name="Salamov A."/>
            <person name="Ahrendt S.R."/>
            <person name="Lipzen A."/>
            <person name="Sullivan W."/>
            <person name="Andreopoulos W.B."/>
            <person name="Clum A."/>
            <person name="Lindquist E."/>
            <person name="Daum C."/>
            <person name="Ramamoorthy G.K."/>
            <person name="Gryganskyi A."/>
            <person name="Culley D."/>
            <person name="Magnuson J.K."/>
            <person name="James T.Y."/>
            <person name="O'Malley M.A."/>
            <person name="Stajich J.E."/>
            <person name="Spatafora J.W."/>
            <person name="Visel A."/>
            <person name="Grigoriev I.V."/>
        </authorList>
    </citation>
    <scope>NUCLEOTIDE SEQUENCE [LARGE SCALE GENOMIC DNA]</scope>
    <source>
        <strain evidence="3">finn</strain>
    </source>
</reference>
<dbReference type="AlphaFoldDB" id="A0A1Y1VEF9"/>
<accession>A0A1Y1VEF9</accession>
<dbReference type="Proteomes" id="UP000193719">
    <property type="component" value="Unassembled WGS sequence"/>
</dbReference>
<feature type="compositionally biased region" description="Basic and acidic residues" evidence="1">
    <location>
        <begin position="139"/>
        <end position="153"/>
    </location>
</feature>
<keyword evidence="3" id="KW-1185">Reference proteome</keyword>
<proteinExistence type="predicted"/>
<feature type="region of interest" description="Disordered" evidence="1">
    <location>
        <begin position="137"/>
        <end position="203"/>
    </location>
</feature>
<reference evidence="2 3" key="1">
    <citation type="submission" date="2016-08" db="EMBL/GenBank/DDBJ databases">
        <title>Genomes of anaerobic fungi encode conserved fungal cellulosomes for biomass hydrolysis.</title>
        <authorList>
            <consortium name="DOE Joint Genome Institute"/>
            <person name="Haitjema C.H."/>
            <person name="Gilmore S.P."/>
            <person name="Henske J.K."/>
            <person name="Solomon K.V."/>
            <person name="De Groot R."/>
            <person name="Kuo A."/>
            <person name="Mondo S.J."/>
            <person name="Salamov A.A."/>
            <person name="Labutti K."/>
            <person name="Zhao Z."/>
            <person name="Chiniquy J."/>
            <person name="Barry K."/>
            <person name="Brewer H.M."/>
            <person name="Purvine S.O."/>
            <person name="Wright A.T."/>
            <person name="Boxma B."/>
            <person name="Van Alen T."/>
            <person name="Hackstein J.H."/>
            <person name="Baker S.E."/>
            <person name="Grigoriev I.V."/>
            <person name="O'Malley M.A."/>
        </authorList>
    </citation>
    <scope>NUCLEOTIDE SEQUENCE [LARGE SCALE GENOMIC DNA]</scope>
    <source>
        <strain evidence="3">finn</strain>
    </source>
</reference>
<feature type="compositionally biased region" description="Polar residues" evidence="1">
    <location>
        <begin position="66"/>
        <end position="78"/>
    </location>
</feature>
<dbReference type="EMBL" id="MCFH01000011">
    <property type="protein sequence ID" value="ORX54207.1"/>
    <property type="molecule type" value="Genomic_DNA"/>
</dbReference>
<sequence length="248" mass="27901">MYPETKFKTDRRATTGYSPNSIYNNLDQYFNSRNAGTSSGYEMSSTQDYRNKSFEYHEKYGGNAAGDSSNLLNKNNYGIPSKKSYAPQRKSLYTTPVSKTYSSHITSPKSYNANITSPTEGQKPKASLSAYNLIPKSLLNDDTKKPNSPKDTKTSTQNISKRNSIGQYPVSKMSHNKRNSVNYDNRRRSQSHPTKSKSDNVLQKPKLGVIGVLSAKKSLNEFSKRSSRVLNQQTEEINNLKARIQVNI</sequence>
<feature type="compositionally biased region" description="Polar residues" evidence="1">
    <location>
        <begin position="154"/>
        <end position="166"/>
    </location>
</feature>